<organism evidence="1 2">
    <name type="scientific">Riccia fluitans</name>
    <dbReference type="NCBI Taxonomy" id="41844"/>
    <lineage>
        <taxon>Eukaryota</taxon>
        <taxon>Viridiplantae</taxon>
        <taxon>Streptophyta</taxon>
        <taxon>Embryophyta</taxon>
        <taxon>Marchantiophyta</taxon>
        <taxon>Marchantiopsida</taxon>
        <taxon>Marchantiidae</taxon>
        <taxon>Marchantiales</taxon>
        <taxon>Ricciaceae</taxon>
        <taxon>Riccia</taxon>
    </lineage>
</organism>
<dbReference type="Proteomes" id="UP001605036">
    <property type="component" value="Unassembled WGS sequence"/>
</dbReference>
<dbReference type="AlphaFoldDB" id="A0ABD1YBQ1"/>
<sequence>MTSFFGVGRMKKYERNYDFGDLVDSANGLNHLAGLEYDEEVMKLSKALVKQRTLWTRLDPLPPGHAKLDLSNFVRLATNDQMTKALKVGLQQAQTLLI</sequence>
<name>A0ABD1YBQ1_9MARC</name>
<proteinExistence type="predicted"/>
<evidence type="ECO:0000313" key="2">
    <source>
        <dbReference type="Proteomes" id="UP001605036"/>
    </source>
</evidence>
<evidence type="ECO:0000313" key="1">
    <source>
        <dbReference type="EMBL" id="KAL2624188.1"/>
    </source>
</evidence>
<comment type="caution">
    <text evidence="1">The sequence shown here is derived from an EMBL/GenBank/DDBJ whole genome shotgun (WGS) entry which is preliminary data.</text>
</comment>
<keyword evidence="2" id="KW-1185">Reference proteome</keyword>
<gene>
    <name evidence="1" type="ORF">R1flu_008433</name>
</gene>
<reference evidence="1 2" key="1">
    <citation type="submission" date="2024-09" db="EMBL/GenBank/DDBJ databases">
        <title>Chromosome-scale assembly of Riccia fluitans.</title>
        <authorList>
            <person name="Paukszto L."/>
            <person name="Sawicki J."/>
            <person name="Karawczyk K."/>
            <person name="Piernik-Szablinska J."/>
            <person name="Szczecinska M."/>
            <person name="Mazdziarz M."/>
        </authorList>
    </citation>
    <scope>NUCLEOTIDE SEQUENCE [LARGE SCALE GENOMIC DNA]</scope>
    <source>
        <strain evidence="1">Rf_01</strain>
        <tissue evidence="1">Aerial parts of the thallus</tissue>
    </source>
</reference>
<accession>A0ABD1YBQ1</accession>
<dbReference type="EMBL" id="JBHFFA010000005">
    <property type="protein sequence ID" value="KAL2624188.1"/>
    <property type="molecule type" value="Genomic_DNA"/>
</dbReference>
<protein>
    <submittedName>
        <fullName evidence="1">Uncharacterized protein</fullName>
    </submittedName>
</protein>